<dbReference type="EMBL" id="JADBEM010000001">
    <property type="protein sequence ID" value="MBE1610090.1"/>
    <property type="molecule type" value="Genomic_DNA"/>
</dbReference>
<evidence type="ECO:0000256" key="3">
    <source>
        <dbReference type="ARBA" id="ARBA00023163"/>
    </source>
</evidence>
<comment type="caution">
    <text evidence="5">The sequence shown here is derived from an EMBL/GenBank/DDBJ whole genome shotgun (WGS) entry which is preliminary data.</text>
</comment>
<feature type="domain" description="HTH hxlR-type" evidence="4">
    <location>
        <begin position="13"/>
        <end position="111"/>
    </location>
</feature>
<sequence>MNDTKIGHDQGPCPIGRAGSLLGERWVLLILRDAMLGLRRFDEFRGHLGIADNILAGRLRRMVEAGLLVKTPYQDGNRIREEYRLTEAGADLAPVLRALADWGHRHTGGAEEAAPMRAVHVDCGGDLRPDNQCTRCGAKVGREEEAWIRPWHSPAPVRLAAPTAAAARRESATGATVVGSG</sequence>
<accession>A0A927N7Y1</accession>
<keyword evidence="2 5" id="KW-0238">DNA-binding</keyword>
<reference evidence="5" key="1">
    <citation type="submission" date="2020-10" db="EMBL/GenBank/DDBJ databases">
        <title>Sequencing the genomes of 1000 actinobacteria strains.</title>
        <authorList>
            <person name="Klenk H.-P."/>
        </authorList>
    </citation>
    <scope>NUCLEOTIDE SEQUENCE</scope>
    <source>
        <strain evidence="5">DSM 45354</strain>
    </source>
</reference>
<dbReference type="Pfam" id="PF01638">
    <property type="entry name" value="HxlR"/>
    <property type="match status" value="1"/>
</dbReference>
<dbReference type="InterPro" id="IPR036388">
    <property type="entry name" value="WH-like_DNA-bd_sf"/>
</dbReference>
<evidence type="ECO:0000256" key="1">
    <source>
        <dbReference type="ARBA" id="ARBA00023015"/>
    </source>
</evidence>
<keyword evidence="1" id="KW-0805">Transcription regulation</keyword>
<dbReference type="InterPro" id="IPR002577">
    <property type="entry name" value="HTH_HxlR"/>
</dbReference>
<organism evidence="5 6">
    <name type="scientific">Actinopolymorpha pittospori</name>
    <dbReference type="NCBI Taxonomy" id="648752"/>
    <lineage>
        <taxon>Bacteria</taxon>
        <taxon>Bacillati</taxon>
        <taxon>Actinomycetota</taxon>
        <taxon>Actinomycetes</taxon>
        <taxon>Propionibacteriales</taxon>
        <taxon>Actinopolymorphaceae</taxon>
        <taxon>Actinopolymorpha</taxon>
    </lineage>
</organism>
<gene>
    <name evidence="5" type="ORF">HEB94_006938</name>
</gene>
<dbReference type="AlphaFoldDB" id="A0A927N7Y1"/>
<dbReference type="Proteomes" id="UP000638648">
    <property type="component" value="Unassembled WGS sequence"/>
</dbReference>
<evidence type="ECO:0000259" key="4">
    <source>
        <dbReference type="PROSITE" id="PS51118"/>
    </source>
</evidence>
<name>A0A927N7Y1_9ACTN</name>
<keyword evidence="3" id="KW-0804">Transcription</keyword>
<dbReference type="RefSeq" id="WP_202896708.1">
    <property type="nucleotide sequence ID" value="NZ_BAABJL010000131.1"/>
</dbReference>
<dbReference type="SUPFAM" id="SSF46785">
    <property type="entry name" value="Winged helix' DNA-binding domain"/>
    <property type="match status" value="1"/>
</dbReference>
<dbReference type="Gene3D" id="1.10.10.10">
    <property type="entry name" value="Winged helix-like DNA-binding domain superfamily/Winged helix DNA-binding domain"/>
    <property type="match status" value="1"/>
</dbReference>
<evidence type="ECO:0000313" key="5">
    <source>
        <dbReference type="EMBL" id="MBE1610090.1"/>
    </source>
</evidence>
<protein>
    <submittedName>
        <fullName evidence="5">DNA-binding HxlR family transcriptional regulator</fullName>
    </submittedName>
</protein>
<dbReference type="PANTHER" id="PTHR33204:SF18">
    <property type="entry name" value="TRANSCRIPTIONAL REGULATORY PROTEIN"/>
    <property type="match status" value="1"/>
</dbReference>
<evidence type="ECO:0000256" key="2">
    <source>
        <dbReference type="ARBA" id="ARBA00023125"/>
    </source>
</evidence>
<dbReference type="PROSITE" id="PS51118">
    <property type="entry name" value="HTH_HXLR"/>
    <property type="match status" value="1"/>
</dbReference>
<proteinExistence type="predicted"/>
<keyword evidence="6" id="KW-1185">Reference proteome</keyword>
<dbReference type="PANTHER" id="PTHR33204">
    <property type="entry name" value="TRANSCRIPTIONAL REGULATOR, MARR FAMILY"/>
    <property type="match status" value="1"/>
</dbReference>
<evidence type="ECO:0000313" key="6">
    <source>
        <dbReference type="Proteomes" id="UP000638648"/>
    </source>
</evidence>
<dbReference type="GO" id="GO:0003677">
    <property type="term" value="F:DNA binding"/>
    <property type="evidence" value="ECO:0007669"/>
    <property type="project" value="UniProtKB-KW"/>
</dbReference>
<dbReference type="InterPro" id="IPR036390">
    <property type="entry name" value="WH_DNA-bd_sf"/>
</dbReference>